<feature type="active site" description="Glycyl thioester intermediate" evidence="7">
    <location>
        <position position="847"/>
    </location>
</feature>
<keyword evidence="4" id="KW-0808">Transferase</keyword>
<dbReference type="Proteomes" id="UP000759131">
    <property type="component" value="Unassembled WGS sequence"/>
</dbReference>
<feature type="transmembrane region" description="Helical" evidence="8">
    <location>
        <begin position="12"/>
        <end position="29"/>
    </location>
</feature>
<reference evidence="10" key="1">
    <citation type="submission" date="2020-11" db="EMBL/GenBank/DDBJ databases">
        <authorList>
            <person name="Tran Van P."/>
        </authorList>
    </citation>
    <scope>NUCLEOTIDE SEQUENCE</scope>
</reference>
<keyword evidence="5 7" id="KW-0833">Ubl conjugation pathway</keyword>
<dbReference type="InterPro" id="IPR013783">
    <property type="entry name" value="Ig-like_fold"/>
</dbReference>
<organism evidence="10">
    <name type="scientific">Medioppia subpectinata</name>
    <dbReference type="NCBI Taxonomy" id="1979941"/>
    <lineage>
        <taxon>Eukaryota</taxon>
        <taxon>Metazoa</taxon>
        <taxon>Ecdysozoa</taxon>
        <taxon>Arthropoda</taxon>
        <taxon>Chelicerata</taxon>
        <taxon>Arachnida</taxon>
        <taxon>Acari</taxon>
        <taxon>Acariformes</taxon>
        <taxon>Sarcoptiformes</taxon>
        <taxon>Oribatida</taxon>
        <taxon>Brachypylina</taxon>
        <taxon>Oppioidea</taxon>
        <taxon>Oppiidae</taxon>
        <taxon>Medioppia</taxon>
    </lineage>
</organism>
<dbReference type="EMBL" id="CAJPIZ010003202">
    <property type="protein sequence ID" value="CAG2106057.1"/>
    <property type="molecule type" value="Genomic_DNA"/>
</dbReference>
<dbReference type="GO" id="GO:0009966">
    <property type="term" value="P:regulation of signal transduction"/>
    <property type="evidence" value="ECO:0007669"/>
    <property type="project" value="UniProtKB-ARBA"/>
</dbReference>
<dbReference type="Gene3D" id="3.30.2410.10">
    <property type="entry name" value="Hect, E3 ligase catalytic domain"/>
    <property type="match status" value="1"/>
</dbReference>
<evidence type="ECO:0000259" key="9">
    <source>
        <dbReference type="PROSITE" id="PS50237"/>
    </source>
</evidence>
<dbReference type="PANTHER" id="PTHR11254:SF340">
    <property type="entry name" value="APOPTOSIS-RESISTANT E3 UBIQUITIN PROTEIN LIGASE 1"/>
    <property type="match status" value="1"/>
</dbReference>
<dbReference type="AlphaFoldDB" id="A0A7R9KMM7"/>
<dbReference type="GO" id="GO:0005829">
    <property type="term" value="C:cytosol"/>
    <property type="evidence" value="ECO:0007669"/>
    <property type="project" value="TreeGrafter"/>
</dbReference>
<dbReference type="SMART" id="SM00119">
    <property type="entry name" value="HECTc"/>
    <property type="match status" value="1"/>
</dbReference>
<dbReference type="InterPro" id="IPR058738">
    <property type="entry name" value="PH-like_AREL1"/>
</dbReference>
<dbReference type="SUPFAM" id="SSF56204">
    <property type="entry name" value="Hect, E3 ligase catalytic domain"/>
    <property type="match status" value="1"/>
</dbReference>
<dbReference type="FunFam" id="3.30.2410.10:FF:000013">
    <property type="entry name" value="Apoptosis-resistant E3 ubiquitin protein ligase 1"/>
    <property type="match status" value="1"/>
</dbReference>
<evidence type="ECO:0000256" key="2">
    <source>
        <dbReference type="ARBA" id="ARBA00004906"/>
    </source>
</evidence>
<dbReference type="FunFam" id="3.30.2160.10:FF:000008">
    <property type="entry name" value="Apoptosis-resistant E3 ubiquitin protein ligase 1"/>
    <property type="match status" value="1"/>
</dbReference>
<dbReference type="PROSITE" id="PS50237">
    <property type="entry name" value="HECT"/>
    <property type="match status" value="1"/>
</dbReference>
<protein>
    <recommendedName>
        <fullName evidence="3">HECT-type E3 ubiquitin transferase</fullName>
        <ecNumber evidence="3">2.3.2.26</ecNumber>
    </recommendedName>
</protein>
<evidence type="ECO:0000256" key="8">
    <source>
        <dbReference type="SAM" id="Phobius"/>
    </source>
</evidence>
<evidence type="ECO:0000313" key="10">
    <source>
        <dbReference type="EMBL" id="CAD7625627.1"/>
    </source>
</evidence>
<dbReference type="EC" id="2.3.2.26" evidence="3"/>
<evidence type="ECO:0000256" key="4">
    <source>
        <dbReference type="ARBA" id="ARBA00022679"/>
    </source>
</evidence>
<dbReference type="Gene3D" id="3.30.2160.10">
    <property type="entry name" value="Hect, E3 ligase catalytic domain"/>
    <property type="match status" value="1"/>
</dbReference>
<dbReference type="Gene3D" id="3.90.1750.10">
    <property type="entry name" value="Hect, E3 ligase catalytic domains"/>
    <property type="match status" value="1"/>
</dbReference>
<sequence>MAIYGNKMVSYVPHMTYGLITFIIVMICLNQQRIHSIDSNRHDIKTWLQDSGLNGKTTNKLIARTGCNTLINCVDVITTLGQQLDGQTSSGSHSEALKILVELAVAFKNHTILQKWLTNNNIANDFIHIQKSGFLSFVTGNYLAPQNSRVKFEWTDPAVVGNTMTFVVKFFQRNGRPFPISSEDNLKVEIIQGSHVIPSSTELGGCDPRTANTARVQFTAKRSGSYSISILIGPNPAHIRGSPFTDIYFLPTNPSPQETGFINYCSTVICTEKTPHALFIKLRDKYGNLCPISQNFDASDDFSVDLVEMSSGKPIHSAFYWDIQPNLSRIALVLKLDKEGLYSAVVSYRGSSLKNGEFSIIVLNSTESALVQKHSSKKSQTSGFSAKLLTQNNDRLNKPKKVFCYISPKQLTIKEYILKIIPKRIVTFRLCPSTKFQFSKLDSNLSPTEDNSDIANQLLVIDDGCQPPIELISEERNVIAATFTQFLLNNIGGSETFKDKQDFFYSEVRKYHQKNFHEKTQIRIDRQKLLESSMRATKGLTINEWCKNFEIQFVGELGVDWGGLRREWFEVLSGVLFDANQTDLFQRFKNDRQGLVQPNPKSELKLKYYEFAGKIVGKCLYESALGSSYRQLVKARFSRSFLAQLIGLRVHYKYFERDDPDLYVSKIRFIIDNDVEDMDMYFTEDEYDMSSGKLLRTVDLIQNGSKVKVTNANKLQYLDALALYKLSTSVREPIEYFLKGLNDLIPDNLLCIFDENELELLMCGSGNYSISEFKANHAVSCGNYEFRKILDWFWTAVSNFTDEEMARLLQFTTGCSQLPPGGFAELNPKFHITSAPTFGVLPTAHTCFNQICLPEYDSYEQFERALRLAINEGSEGFGMI</sequence>
<dbReference type="OrthoDB" id="6057829at2759"/>
<evidence type="ECO:0000256" key="6">
    <source>
        <dbReference type="PROSITE-ProRule" id="PRU00087"/>
    </source>
</evidence>
<dbReference type="Gene3D" id="2.60.40.10">
    <property type="entry name" value="Immunoglobulins"/>
    <property type="match status" value="1"/>
</dbReference>
<evidence type="ECO:0000313" key="11">
    <source>
        <dbReference type="Proteomes" id="UP000759131"/>
    </source>
</evidence>
<dbReference type="EMBL" id="OC857777">
    <property type="protein sequence ID" value="CAD7625627.1"/>
    <property type="molecule type" value="Genomic_DNA"/>
</dbReference>
<dbReference type="Pfam" id="PF00632">
    <property type="entry name" value="HECT"/>
    <property type="match status" value="1"/>
</dbReference>
<dbReference type="InterPro" id="IPR017868">
    <property type="entry name" value="Filamin/ABP280_repeat-like"/>
</dbReference>
<dbReference type="GO" id="GO:0061630">
    <property type="term" value="F:ubiquitin protein ligase activity"/>
    <property type="evidence" value="ECO:0007669"/>
    <property type="project" value="UniProtKB-EC"/>
</dbReference>
<dbReference type="GO" id="GO:0000209">
    <property type="term" value="P:protein polyubiquitination"/>
    <property type="evidence" value="ECO:0007669"/>
    <property type="project" value="TreeGrafter"/>
</dbReference>
<evidence type="ECO:0000256" key="5">
    <source>
        <dbReference type="ARBA" id="ARBA00022786"/>
    </source>
</evidence>
<dbReference type="InterPro" id="IPR050409">
    <property type="entry name" value="E3_ubiq-protein_ligase"/>
</dbReference>
<evidence type="ECO:0000256" key="7">
    <source>
        <dbReference type="PROSITE-ProRule" id="PRU00104"/>
    </source>
</evidence>
<feature type="domain" description="HECT" evidence="9">
    <location>
        <begin position="547"/>
        <end position="880"/>
    </location>
</feature>
<dbReference type="InterPro" id="IPR000569">
    <property type="entry name" value="HECT_dom"/>
</dbReference>
<comment type="catalytic activity">
    <reaction evidence="1">
        <text>S-ubiquitinyl-[E2 ubiquitin-conjugating enzyme]-L-cysteine + [acceptor protein]-L-lysine = [E2 ubiquitin-conjugating enzyme]-L-cysteine + N(6)-ubiquitinyl-[acceptor protein]-L-lysine.</text>
        <dbReference type="EC" id="2.3.2.26"/>
    </reaction>
</comment>
<keyword evidence="8" id="KW-1133">Transmembrane helix</keyword>
<dbReference type="Pfam" id="PF25916">
    <property type="entry name" value="AREL1_PH-like"/>
    <property type="match status" value="1"/>
</dbReference>
<keyword evidence="8" id="KW-0812">Transmembrane</keyword>
<feature type="repeat" description="Filamin" evidence="6">
    <location>
        <begin position="140"/>
        <end position="248"/>
    </location>
</feature>
<comment type="pathway">
    <text evidence="2">Protein modification; protein ubiquitination.</text>
</comment>
<evidence type="ECO:0000256" key="1">
    <source>
        <dbReference type="ARBA" id="ARBA00000885"/>
    </source>
</evidence>
<dbReference type="PANTHER" id="PTHR11254">
    <property type="entry name" value="HECT DOMAIN UBIQUITIN-PROTEIN LIGASE"/>
    <property type="match status" value="1"/>
</dbReference>
<accession>A0A7R9KMM7</accession>
<dbReference type="SUPFAM" id="SSF81296">
    <property type="entry name" value="E set domains"/>
    <property type="match status" value="1"/>
</dbReference>
<name>A0A7R9KMM7_9ACAR</name>
<evidence type="ECO:0000256" key="3">
    <source>
        <dbReference type="ARBA" id="ARBA00012485"/>
    </source>
</evidence>
<dbReference type="CDD" id="cd00078">
    <property type="entry name" value="HECTc"/>
    <property type="match status" value="1"/>
</dbReference>
<keyword evidence="8" id="KW-0472">Membrane</keyword>
<keyword evidence="11" id="KW-1185">Reference proteome</keyword>
<dbReference type="InterPro" id="IPR014756">
    <property type="entry name" value="Ig_E-set"/>
</dbReference>
<dbReference type="PROSITE" id="PS50194">
    <property type="entry name" value="FILAMIN_REPEAT"/>
    <property type="match status" value="1"/>
</dbReference>
<dbReference type="GO" id="GO:0006511">
    <property type="term" value="P:ubiquitin-dependent protein catabolic process"/>
    <property type="evidence" value="ECO:0007669"/>
    <property type="project" value="TreeGrafter"/>
</dbReference>
<gene>
    <name evidence="10" type="ORF">OSB1V03_LOCUS6060</name>
</gene>
<dbReference type="InterPro" id="IPR035983">
    <property type="entry name" value="Hect_E3_ubiquitin_ligase"/>
</dbReference>
<dbReference type="Pfam" id="PF00630">
    <property type="entry name" value="Filamin"/>
    <property type="match status" value="1"/>
</dbReference>
<dbReference type="GO" id="GO:0043066">
    <property type="term" value="P:negative regulation of apoptotic process"/>
    <property type="evidence" value="ECO:0007669"/>
    <property type="project" value="TreeGrafter"/>
</dbReference>
<proteinExistence type="predicted"/>